<evidence type="ECO:0000256" key="4">
    <source>
        <dbReference type="ARBA" id="ARBA00041531"/>
    </source>
</evidence>
<dbReference type="EC" id="3.1.1.29" evidence="1"/>
<dbReference type="AlphaFoldDB" id="A0A6G0Z5J8"/>
<dbReference type="NCBIfam" id="NF006718">
    <property type="entry name" value="PRK09256.1"/>
    <property type="match status" value="1"/>
</dbReference>
<dbReference type="GO" id="GO:0005762">
    <property type="term" value="C:mitochondrial large ribosomal subunit"/>
    <property type="evidence" value="ECO:0007669"/>
    <property type="project" value="TreeGrafter"/>
</dbReference>
<proteinExistence type="inferred from homology"/>
<protein>
    <recommendedName>
        <fullName evidence="3">Large ribosomal subunit protein mL62</fullName>
        <ecNumber evidence="1">3.1.1.29</ecNumber>
    </recommendedName>
    <alternativeName>
        <fullName evidence="4">Peptidyl-tRNA hydrolase ICT1, mitochondrial</fullName>
    </alternativeName>
</protein>
<evidence type="ECO:0000259" key="5">
    <source>
        <dbReference type="Pfam" id="PF00472"/>
    </source>
</evidence>
<accession>A0A6G0Z5J8</accession>
<dbReference type="FunFam" id="3.30.160.20:FF:000046">
    <property type="entry name" value="Peptidyl-tRNA hydrolase ICT1"/>
    <property type="match status" value="1"/>
</dbReference>
<evidence type="ECO:0000256" key="2">
    <source>
        <dbReference type="ARBA" id="ARBA00038225"/>
    </source>
</evidence>
<dbReference type="InterPro" id="IPR052104">
    <property type="entry name" value="Mito_Release_Factor_mL62"/>
</dbReference>
<dbReference type="Gene3D" id="3.30.160.20">
    <property type="match status" value="1"/>
</dbReference>
<dbReference type="OrthoDB" id="270639at2759"/>
<dbReference type="GO" id="GO:0004045">
    <property type="term" value="F:peptidyl-tRNA hydrolase activity"/>
    <property type="evidence" value="ECO:0007669"/>
    <property type="project" value="UniProtKB-EC"/>
</dbReference>
<dbReference type="PANTHER" id="PTHR11075">
    <property type="entry name" value="PEPTIDE CHAIN RELEASE FACTOR"/>
    <property type="match status" value="1"/>
</dbReference>
<dbReference type="EMBL" id="VUJU01001336">
    <property type="protein sequence ID" value="KAF0765742.1"/>
    <property type="molecule type" value="Genomic_DNA"/>
</dbReference>
<dbReference type="InterPro" id="IPR000352">
    <property type="entry name" value="Pep_chain_release_fac_I"/>
</dbReference>
<gene>
    <name evidence="6" type="ORF">FWK35_00011245</name>
</gene>
<comment type="caution">
    <text evidence="6">The sequence shown here is derived from an EMBL/GenBank/DDBJ whole genome shotgun (WGS) entry which is preliminary data.</text>
</comment>
<evidence type="ECO:0000313" key="6">
    <source>
        <dbReference type="EMBL" id="KAF0765742.1"/>
    </source>
</evidence>
<name>A0A6G0Z5J8_APHCR</name>
<dbReference type="Pfam" id="PF00472">
    <property type="entry name" value="RF-1"/>
    <property type="match status" value="1"/>
</dbReference>
<evidence type="ECO:0000256" key="3">
    <source>
        <dbReference type="ARBA" id="ARBA00039441"/>
    </source>
</evidence>
<dbReference type="GO" id="GO:0016150">
    <property type="term" value="F:translation release factor activity, codon nonspecific"/>
    <property type="evidence" value="ECO:0007669"/>
    <property type="project" value="TreeGrafter"/>
</dbReference>
<organism evidence="6 7">
    <name type="scientific">Aphis craccivora</name>
    <name type="common">Cowpea aphid</name>
    <dbReference type="NCBI Taxonomy" id="307492"/>
    <lineage>
        <taxon>Eukaryota</taxon>
        <taxon>Metazoa</taxon>
        <taxon>Ecdysozoa</taxon>
        <taxon>Arthropoda</taxon>
        <taxon>Hexapoda</taxon>
        <taxon>Insecta</taxon>
        <taxon>Pterygota</taxon>
        <taxon>Neoptera</taxon>
        <taxon>Paraneoptera</taxon>
        <taxon>Hemiptera</taxon>
        <taxon>Sternorrhyncha</taxon>
        <taxon>Aphidomorpha</taxon>
        <taxon>Aphidoidea</taxon>
        <taxon>Aphididae</taxon>
        <taxon>Aphidini</taxon>
        <taxon>Aphis</taxon>
        <taxon>Aphis</taxon>
    </lineage>
</organism>
<evidence type="ECO:0000256" key="1">
    <source>
        <dbReference type="ARBA" id="ARBA00013260"/>
    </source>
</evidence>
<keyword evidence="6" id="KW-0378">Hydrolase</keyword>
<feature type="domain" description="Prokaryotic-type class I peptide chain release factors" evidence="5">
    <location>
        <begin position="68"/>
        <end position="197"/>
    </location>
</feature>
<comment type="similarity">
    <text evidence="2">Belongs to the prokaryotic/mitochondrial release factor family. Mitochondrion-specific ribosomal protein mL62 subfamily.</text>
</comment>
<dbReference type="PANTHER" id="PTHR11075:SF54">
    <property type="entry name" value="LARGE RIBOSOMAL SUBUNIT PROTEIN ML62"/>
    <property type="match status" value="1"/>
</dbReference>
<keyword evidence="7" id="KW-1185">Reference proteome</keyword>
<dbReference type="Proteomes" id="UP000478052">
    <property type="component" value="Unassembled WGS sequence"/>
</dbReference>
<sequence>MRYFVSKLEINMHFTISKCFCNAVRTLSRSNYTSAISLKNLHPNSSLKITTPSHEQLSADNKIFTGFIPIEELEITYSTASGPGGQNVNKVNTKVDLRFKVESAKWLNEEVRQKLINIHQNKLTKEGYLVIRSEKTRSQQLNLADAMERLRSLVWKAAEPEPKQSEETIEKIRRRIEKANRTRLIEKKMKSLTKSNRQAPTVF</sequence>
<reference evidence="6 7" key="1">
    <citation type="submission" date="2019-08" db="EMBL/GenBank/DDBJ databases">
        <title>Whole genome of Aphis craccivora.</title>
        <authorList>
            <person name="Voronova N.V."/>
            <person name="Shulinski R.S."/>
            <person name="Bandarenka Y.V."/>
            <person name="Zhorov D.G."/>
            <person name="Warner D."/>
        </authorList>
    </citation>
    <scope>NUCLEOTIDE SEQUENCE [LARGE SCALE GENOMIC DNA]</scope>
    <source>
        <strain evidence="6">180601</strain>
        <tissue evidence="6">Whole Body</tissue>
    </source>
</reference>
<evidence type="ECO:0000313" key="7">
    <source>
        <dbReference type="Proteomes" id="UP000478052"/>
    </source>
</evidence>
<dbReference type="SUPFAM" id="SSF110916">
    <property type="entry name" value="Peptidyl-tRNA hydrolase domain-like"/>
    <property type="match status" value="1"/>
</dbReference>
<dbReference type="GO" id="GO:0070126">
    <property type="term" value="P:mitochondrial translational termination"/>
    <property type="evidence" value="ECO:0007669"/>
    <property type="project" value="TreeGrafter"/>
</dbReference>